<evidence type="ECO:0000256" key="2">
    <source>
        <dbReference type="SAM" id="SignalP"/>
    </source>
</evidence>
<feature type="chain" id="PRO_5046444040" description="Peptidase C-terminal archaeal/bacterial domain-containing protein" evidence="2">
    <location>
        <begin position="22"/>
        <end position="192"/>
    </location>
</feature>
<sequence>MYRNYAALLLSLILLSDCNQANRLSLDSSSATGILLDQILSGLTYATQSSQSNNDSWTCPSLTNCQNVYDTQFVLSDTLTITVSAVTGASVLRLSVYGPGSALSGTNLINGSTKDRTCPSPPTNSNQNVGDSVSLSISTLGVYRIAVGRDWGSSAGSSGTYTLQLSTTRSSMTSLVKTVTNTATLSSGMQCP</sequence>
<gene>
    <name evidence="3" type="ORF">BES34_019920</name>
</gene>
<feature type="signal peptide" evidence="2">
    <location>
        <begin position="1"/>
        <end position="21"/>
    </location>
</feature>
<keyword evidence="4" id="KW-1185">Reference proteome</keyword>
<evidence type="ECO:0008006" key="5">
    <source>
        <dbReference type="Google" id="ProtNLM"/>
    </source>
</evidence>
<comment type="caution">
    <text evidence="3">The sequence shown here is derived from an EMBL/GenBank/DDBJ whole genome shotgun (WGS) entry which is preliminary data.</text>
</comment>
<evidence type="ECO:0000256" key="1">
    <source>
        <dbReference type="SAM" id="MobiDB-lite"/>
    </source>
</evidence>
<proteinExistence type="predicted"/>
<evidence type="ECO:0000313" key="3">
    <source>
        <dbReference type="EMBL" id="PNV72259.1"/>
    </source>
</evidence>
<keyword evidence="2" id="KW-0732">Signal</keyword>
<dbReference type="RefSeq" id="WP_010412419.1">
    <property type="nucleotide sequence ID" value="NZ_MCRM02000034.1"/>
</dbReference>
<protein>
    <recommendedName>
        <fullName evidence="5">Peptidase C-terminal archaeal/bacterial domain-containing protein</fullName>
    </recommendedName>
</protein>
<name>A0ABX4YDS7_9LEPT</name>
<accession>A0ABX4YDS7</accession>
<dbReference type="Proteomes" id="UP000094669">
    <property type="component" value="Unassembled WGS sequence"/>
</dbReference>
<feature type="region of interest" description="Disordered" evidence="1">
    <location>
        <begin position="110"/>
        <end position="129"/>
    </location>
</feature>
<evidence type="ECO:0000313" key="4">
    <source>
        <dbReference type="Proteomes" id="UP000094669"/>
    </source>
</evidence>
<reference evidence="3" key="1">
    <citation type="submission" date="2018-01" db="EMBL/GenBank/DDBJ databases">
        <title>Genomic characterization of Leptospira inadai serogroup Lyme isolated from captured rat in Brazil and comparative analysis with human reference strain.</title>
        <authorList>
            <person name="Moreno L.Z."/>
            <person name="Loureiro A.P."/>
            <person name="Miraglia F."/>
            <person name="Kremer F.S."/>
            <person name="Eslabao M.R."/>
            <person name="Dellagostin O.A."/>
            <person name="Lilenbaum W."/>
            <person name="Moreno A.M."/>
        </authorList>
    </citation>
    <scope>NUCLEOTIDE SEQUENCE [LARGE SCALE GENOMIC DNA]</scope>
    <source>
        <strain evidence="3">M34/99</strain>
    </source>
</reference>
<organism evidence="3 4">
    <name type="scientific">Leptospira inadai serovar Lyme</name>
    <dbReference type="NCBI Taxonomy" id="293084"/>
    <lineage>
        <taxon>Bacteria</taxon>
        <taxon>Pseudomonadati</taxon>
        <taxon>Spirochaetota</taxon>
        <taxon>Spirochaetia</taxon>
        <taxon>Leptospirales</taxon>
        <taxon>Leptospiraceae</taxon>
        <taxon>Leptospira</taxon>
    </lineage>
</organism>
<dbReference type="EMBL" id="MCRM02000034">
    <property type="protein sequence ID" value="PNV72259.1"/>
    <property type="molecule type" value="Genomic_DNA"/>
</dbReference>